<sequence>MQQGGGGGRRQTAVVSCPKSMVGRVIGRNGETIKALQTYTGALIQIDQTCDPTKIAISGNPQSLNLALSMVHDIVRGTFKGFALLRQASGLGGRPMQQPPPQQPQPQPQPQPANKPVYAPGYGLIPPSQLYGGTDGAVGGMLMASGGLLAPRLQGVPGMQGVQGMPGLGAGAYTQMGPGAGGMAPQYMMGVQPVASTGLQSMPGPVMSVIGGPSGYSGPIFYSPMDFAAGGALAGGSMVHAGAAGAGGGGGPELLLYADGPSLLGAPGGAAAGGAHAGARLFQAVGARGAVAGGNPGGGLGDAGAGRAEVMYGGASGAGPSQVGVAGPGAGGGGGVGLLQPGSLLMDAEGALYTYNVDG</sequence>
<keyword evidence="5" id="KW-1185">Reference proteome</keyword>
<dbReference type="GO" id="GO:0003723">
    <property type="term" value="F:RNA binding"/>
    <property type="evidence" value="ECO:0007669"/>
    <property type="project" value="UniProtKB-UniRule"/>
</dbReference>
<evidence type="ECO:0000313" key="5">
    <source>
        <dbReference type="Proteomes" id="UP000612055"/>
    </source>
</evidence>
<dbReference type="CDD" id="cd00105">
    <property type="entry name" value="KH-I"/>
    <property type="match status" value="1"/>
</dbReference>
<dbReference type="Gene3D" id="3.30.1370.10">
    <property type="entry name" value="K Homology domain, type 1"/>
    <property type="match status" value="1"/>
</dbReference>
<dbReference type="InterPro" id="IPR004088">
    <property type="entry name" value="KH_dom_type_1"/>
</dbReference>
<dbReference type="Proteomes" id="UP000612055">
    <property type="component" value="Unassembled WGS sequence"/>
</dbReference>
<proteinExistence type="predicted"/>
<name>A0A835XT61_9CHLO</name>
<feature type="region of interest" description="Disordered" evidence="2">
    <location>
        <begin position="90"/>
        <end position="119"/>
    </location>
</feature>
<dbReference type="InterPro" id="IPR004087">
    <property type="entry name" value="KH_dom"/>
</dbReference>
<evidence type="ECO:0000256" key="1">
    <source>
        <dbReference type="PROSITE-ProRule" id="PRU00117"/>
    </source>
</evidence>
<feature type="domain" description="K Homology" evidence="3">
    <location>
        <begin position="9"/>
        <end position="76"/>
    </location>
</feature>
<evidence type="ECO:0000313" key="4">
    <source>
        <dbReference type="EMBL" id="KAG2489284.1"/>
    </source>
</evidence>
<dbReference type="PROSITE" id="PS50084">
    <property type="entry name" value="KH_TYPE_1"/>
    <property type="match status" value="1"/>
</dbReference>
<evidence type="ECO:0000256" key="2">
    <source>
        <dbReference type="SAM" id="MobiDB-lite"/>
    </source>
</evidence>
<dbReference type="AlphaFoldDB" id="A0A835XT61"/>
<feature type="compositionally biased region" description="Pro residues" evidence="2">
    <location>
        <begin position="97"/>
        <end position="113"/>
    </location>
</feature>
<dbReference type="SUPFAM" id="SSF54791">
    <property type="entry name" value="Eukaryotic type KH-domain (KH-domain type I)"/>
    <property type="match status" value="1"/>
</dbReference>
<comment type="caution">
    <text evidence="4">The sequence shown here is derived from an EMBL/GenBank/DDBJ whole genome shotgun (WGS) entry which is preliminary data.</text>
</comment>
<dbReference type="InterPro" id="IPR036612">
    <property type="entry name" value="KH_dom_type_1_sf"/>
</dbReference>
<organism evidence="4 5">
    <name type="scientific">Edaphochlamys debaryana</name>
    <dbReference type="NCBI Taxonomy" id="47281"/>
    <lineage>
        <taxon>Eukaryota</taxon>
        <taxon>Viridiplantae</taxon>
        <taxon>Chlorophyta</taxon>
        <taxon>core chlorophytes</taxon>
        <taxon>Chlorophyceae</taxon>
        <taxon>CS clade</taxon>
        <taxon>Chlamydomonadales</taxon>
        <taxon>Chlamydomonadales incertae sedis</taxon>
        <taxon>Edaphochlamys</taxon>
    </lineage>
</organism>
<dbReference type="EMBL" id="JAEHOE010000075">
    <property type="protein sequence ID" value="KAG2489284.1"/>
    <property type="molecule type" value="Genomic_DNA"/>
</dbReference>
<reference evidence="4" key="1">
    <citation type="journal article" date="2020" name="bioRxiv">
        <title>Comparative genomics of Chlamydomonas.</title>
        <authorList>
            <person name="Craig R.J."/>
            <person name="Hasan A.R."/>
            <person name="Ness R.W."/>
            <person name="Keightley P.D."/>
        </authorList>
    </citation>
    <scope>NUCLEOTIDE SEQUENCE</scope>
    <source>
        <strain evidence="4">CCAP 11/70</strain>
    </source>
</reference>
<protein>
    <recommendedName>
        <fullName evidence="3">K Homology domain-containing protein</fullName>
    </recommendedName>
</protein>
<dbReference type="Pfam" id="PF00013">
    <property type="entry name" value="KH_1"/>
    <property type="match status" value="1"/>
</dbReference>
<accession>A0A835XT61</accession>
<keyword evidence="1" id="KW-0694">RNA-binding</keyword>
<evidence type="ECO:0000259" key="3">
    <source>
        <dbReference type="SMART" id="SM00322"/>
    </source>
</evidence>
<dbReference type="OrthoDB" id="5204190at2759"/>
<gene>
    <name evidence="4" type="ORF">HYH03_012304</name>
</gene>
<dbReference type="SMART" id="SM00322">
    <property type="entry name" value="KH"/>
    <property type="match status" value="1"/>
</dbReference>